<evidence type="ECO:0000313" key="3">
    <source>
        <dbReference type="EMBL" id="ALZ84943.1"/>
    </source>
</evidence>
<dbReference type="InterPro" id="IPR050228">
    <property type="entry name" value="Carboxylesterase_BioH"/>
</dbReference>
<dbReference type="InterPro" id="IPR000073">
    <property type="entry name" value="AB_hydrolase_1"/>
</dbReference>
<dbReference type="AlphaFoldDB" id="A0A0U4P862"/>
<evidence type="ECO:0000256" key="1">
    <source>
        <dbReference type="SAM" id="SignalP"/>
    </source>
</evidence>
<dbReference type="Pfam" id="PF00561">
    <property type="entry name" value="Abhydrolase_1"/>
    <property type="match status" value="1"/>
</dbReference>
<keyword evidence="1" id="KW-0732">Signal</keyword>
<dbReference type="RefSeq" id="WP_059315117.1">
    <property type="nucleotide sequence ID" value="NZ_CP013987.1"/>
</dbReference>
<sequence>MNIPASLLLAGSLTLASALAYAVPVSPPLTQTLVKHDNVQIEVNAQGKGPVIVMLPSLGRSGRDYDQVAAYLVEQGFRIVRPEPRGIGRSRGPMDSLSVHDFAHDVAAVVEHEHQGPVVVVGHAWGNFPARQLAVDRPDLVRGVVLAAASAGKVPPGSTEKPINAEMRQAIDGAGDPSLSEAQRLVYLRKAFFAPGNDPRLWLNGWHEATHEAESHARNTTPVDDYFAAGKAPILDLQGEADAVAPRRFSGVLKSMLGDRVQVEVLKNAGHAMAPEQPKAMADAIGAFARTCYEQPPHS</sequence>
<feature type="domain" description="AB hydrolase-1" evidence="2">
    <location>
        <begin position="50"/>
        <end position="273"/>
    </location>
</feature>
<accession>A0A0U4P862</accession>
<dbReference type="KEGG" id="por:APT59_12370"/>
<dbReference type="OrthoDB" id="8632294at2"/>
<dbReference type="Gene3D" id="3.40.50.1820">
    <property type="entry name" value="alpha/beta hydrolase"/>
    <property type="match status" value="1"/>
</dbReference>
<dbReference type="PANTHER" id="PTHR43194">
    <property type="entry name" value="HYDROLASE ALPHA/BETA FOLD FAMILY"/>
    <property type="match status" value="1"/>
</dbReference>
<feature type="signal peptide" evidence="1">
    <location>
        <begin position="1"/>
        <end position="22"/>
    </location>
</feature>
<dbReference type="Proteomes" id="UP000064137">
    <property type="component" value="Chromosome"/>
</dbReference>
<dbReference type="InterPro" id="IPR000639">
    <property type="entry name" value="Epox_hydrolase-like"/>
</dbReference>
<dbReference type="PRINTS" id="PR00111">
    <property type="entry name" value="ABHYDROLASE"/>
</dbReference>
<name>A0A0U4P862_9PSED</name>
<dbReference type="PRINTS" id="PR00412">
    <property type="entry name" value="EPOXHYDRLASE"/>
</dbReference>
<organism evidence="3 4">
    <name type="scientific">Pseudomonas oryzihabitans</name>
    <dbReference type="NCBI Taxonomy" id="47885"/>
    <lineage>
        <taxon>Bacteria</taxon>
        <taxon>Pseudomonadati</taxon>
        <taxon>Pseudomonadota</taxon>
        <taxon>Gammaproteobacteria</taxon>
        <taxon>Pseudomonadales</taxon>
        <taxon>Pseudomonadaceae</taxon>
        <taxon>Pseudomonas</taxon>
    </lineage>
</organism>
<feature type="chain" id="PRO_5006851825" evidence="1">
    <location>
        <begin position="23"/>
        <end position="299"/>
    </location>
</feature>
<evidence type="ECO:0000313" key="4">
    <source>
        <dbReference type="Proteomes" id="UP000064137"/>
    </source>
</evidence>
<gene>
    <name evidence="3" type="ORF">APT59_12370</name>
</gene>
<keyword evidence="3" id="KW-0378">Hydrolase</keyword>
<dbReference type="GO" id="GO:0016787">
    <property type="term" value="F:hydrolase activity"/>
    <property type="evidence" value="ECO:0007669"/>
    <property type="project" value="UniProtKB-KW"/>
</dbReference>
<dbReference type="EMBL" id="CP013987">
    <property type="protein sequence ID" value="ALZ84943.1"/>
    <property type="molecule type" value="Genomic_DNA"/>
</dbReference>
<dbReference type="InterPro" id="IPR029058">
    <property type="entry name" value="AB_hydrolase_fold"/>
</dbReference>
<proteinExistence type="predicted"/>
<evidence type="ECO:0000259" key="2">
    <source>
        <dbReference type="Pfam" id="PF00561"/>
    </source>
</evidence>
<protein>
    <submittedName>
        <fullName evidence="3">Hydrolase</fullName>
    </submittedName>
</protein>
<reference evidence="3 4" key="1">
    <citation type="submission" date="2016-01" db="EMBL/GenBank/DDBJ databases">
        <title>Annotation of Pseudomonas oryzihabitans USDA-ARS-USMARC-56511.</title>
        <authorList>
            <person name="Harhay G.P."/>
            <person name="Harhay D.M."/>
            <person name="Smith T.P.L."/>
            <person name="Bono J.L."/>
            <person name="Heaton M.P."/>
            <person name="Clawson M.L."/>
            <person name="Chitko-Mckown C.G."/>
            <person name="Capik S.F."/>
            <person name="DeDonder K.D."/>
            <person name="Apley M.D."/>
            <person name="Lubbers B.V."/>
            <person name="White B.J."/>
            <person name="Larson R.L."/>
        </authorList>
    </citation>
    <scope>NUCLEOTIDE SEQUENCE [LARGE SCALE GENOMIC DNA]</scope>
    <source>
        <strain evidence="3 4">USDA-ARS-USMARC-56511</strain>
    </source>
</reference>
<dbReference type="SUPFAM" id="SSF53474">
    <property type="entry name" value="alpha/beta-Hydrolases"/>
    <property type="match status" value="1"/>
</dbReference>
<dbReference type="PANTHER" id="PTHR43194:SF2">
    <property type="entry name" value="PEROXISOMAL MEMBRANE PROTEIN LPX1"/>
    <property type="match status" value="1"/>
</dbReference>